<feature type="transmembrane region" description="Helical" evidence="1">
    <location>
        <begin position="12"/>
        <end position="30"/>
    </location>
</feature>
<dbReference type="Proteomes" id="UP000597338">
    <property type="component" value="Unassembled WGS sequence"/>
</dbReference>
<gene>
    <name evidence="2" type="ORF">GCM10011386_45040</name>
</gene>
<organism evidence="2 3">
    <name type="scientific">Parapedobacter defluvii</name>
    <dbReference type="NCBI Taxonomy" id="2045106"/>
    <lineage>
        <taxon>Bacteria</taxon>
        <taxon>Pseudomonadati</taxon>
        <taxon>Bacteroidota</taxon>
        <taxon>Sphingobacteriia</taxon>
        <taxon>Sphingobacteriales</taxon>
        <taxon>Sphingobacteriaceae</taxon>
        <taxon>Parapedobacter</taxon>
    </lineage>
</organism>
<sequence>MGGKAMKNSQQLGIGTTGGTLLSIVGQLGVHDMLRTALLAAIGAVVSFTVTWLLQRLWRRGR</sequence>
<feature type="transmembrane region" description="Helical" evidence="1">
    <location>
        <begin position="36"/>
        <end position="54"/>
    </location>
</feature>
<evidence type="ECO:0000313" key="3">
    <source>
        <dbReference type="Proteomes" id="UP000597338"/>
    </source>
</evidence>
<keyword evidence="1" id="KW-0812">Transmembrane</keyword>
<accession>A0ABQ1MVK0</accession>
<protein>
    <recommendedName>
        <fullName evidence="4">Holin</fullName>
    </recommendedName>
</protein>
<evidence type="ECO:0008006" key="4">
    <source>
        <dbReference type="Google" id="ProtNLM"/>
    </source>
</evidence>
<keyword evidence="1" id="KW-1133">Transmembrane helix</keyword>
<evidence type="ECO:0000256" key="1">
    <source>
        <dbReference type="SAM" id="Phobius"/>
    </source>
</evidence>
<proteinExistence type="predicted"/>
<evidence type="ECO:0000313" key="2">
    <source>
        <dbReference type="EMBL" id="GGC47893.1"/>
    </source>
</evidence>
<dbReference type="EMBL" id="BMIK01000028">
    <property type="protein sequence ID" value="GGC47893.1"/>
    <property type="molecule type" value="Genomic_DNA"/>
</dbReference>
<comment type="caution">
    <text evidence="2">The sequence shown here is derived from an EMBL/GenBank/DDBJ whole genome shotgun (WGS) entry which is preliminary data.</text>
</comment>
<reference evidence="3" key="1">
    <citation type="journal article" date="2019" name="Int. J. Syst. Evol. Microbiol.">
        <title>The Global Catalogue of Microorganisms (GCM) 10K type strain sequencing project: providing services to taxonomists for standard genome sequencing and annotation.</title>
        <authorList>
            <consortium name="The Broad Institute Genomics Platform"/>
            <consortium name="The Broad Institute Genome Sequencing Center for Infectious Disease"/>
            <person name="Wu L."/>
            <person name="Ma J."/>
        </authorList>
    </citation>
    <scope>NUCLEOTIDE SEQUENCE [LARGE SCALE GENOMIC DNA]</scope>
    <source>
        <strain evidence="3">CGMCC 1.15342</strain>
    </source>
</reference>
<keyword evidence="1" id="KW-0472">Membrane</keyword>
<keyword evidence="3" id="KW-1185">Reference proteome</keyword>
<name>A0ABQ1MVK0_9SPHI</name>